<protein>
    <submittedName>
        <fullName evidence="1">Uncharacterized protein</fullName>
    </submittedName>
</protein>
<proteinExistence type="predicted"/>
<evidence type="ECO:0000313" key="2">
    <source>
        <dbReference type="Proteomes" id="UP001213799"/>
    </source>
</evidence>
<dbReference type="EMBL" id="JAQJAE010000004">
    <property type="protein sequence ID" value="KAJ5598048.1"/>
    <property type="molecule type" value="Genomic_DNA"/>
</dbReference>
<reference evidence="1" key="2">
    <citation type="submission" date="2023-01" db="EMBL/GenBank/DDBJ databases">
        <authorList>
            <person name="Petersen C."/>
        </authorList>
    </citation>
    <scope>NUCLEOTIDE SEQUENCE</scope>
    <source>
        <strain evidence="1">IBT 12815</strain>
    </source>
</reference>
<dbReference type="AlphaFoldDB" id="A0AAD6E128"/>
<dbReference type="Proteomes" id="UP001213799">
    <property type="component" value="Unassembled WGS sequence"/>
</dbReference>
<evidence type="ECO:0000313" key="1">
    <source>
        <dbReference type="EMBL" id="KAJ5598048.1"/>
    </source>
</evidence>
<reference evidence="1" key="1">
    <citation type="journal article" date="2023" name="IMA Fungus">
        <title>Comparative genomic study of the Penicillium genus elucidates a diverse pangenome and 15 lateral gene transfer events.</title>
        <authorList>
            <person name="Petersen C."/>
            <person name="Sorensen T."/>
            <person name="Nielsen M.R."/>
            <person name="Sondergaard T.E."/>
            <person name="Sorensen J.L."/>
            <person name="Fitzpatrick D.A."/>
            <person name="Frisvad J.C."/>
            <person name="Nielsen K.L."/>
        </authorList>
    </citation>
    <scope>NUCLEOTIDE SEQUENCE</scope>
    <source>
        <strain evidence="1">IBT 12815</strain>
    </source>
</reference>
<name>A0AAD6E128_9EURO</name>
<organism evidence="1 2">
    <name type="scientific">Penicillium hordei</name>
    <dbReference type="NCBI Taxonomy" id="40994"/>
    <lineage>
        <taxon>Eukaryota</taxon>
        <taxon>Fungi</taxon>
        <taxon>Dikarya</taxon>
        <taxon>Ascomycota</taxon>
        <taxon>Pezizomycotina</taxon>
        <taxon>Eurotiomycetes</taxon>
        <taxon>Eurotiomycetidae</taxon>
        <taxon>Eurotiales</taxon>
        <taxon>Aspergillaceae</taxon>
        <taxon>Penicillium</taxon>
    </lineage>
</organism>
<keyword evidence="2" id="KW-1185">Reference proteome</keyword>
<dbReference type="GeneID" id="81589429"/>
<dbReference type="RefSeq" id="XP_056751263.1">
    <property type="nucleotide sequence ID" value="XM_056899187.1"/>
</dbReference>
<comment type="caution">
    <text evidence="1">The sequence shown here is derived from an EMBL/GenBank/DDBJ whole genome shotgun (WGS) entry which is preliminary data.</text>
</comment>
<gene>
    <name evidence="1" type="ORF">N7537_008132</name>
</gene>
<accession>A0AAD6E128</accession>
<sequence length="75" mass="8466">MSFRFCFKLSSFCFPIDNHIGATVGEVDDNGEEPVEFALYWDLIRDCFDGSRQPSTGFDNIAETNSSHNDPVKVE</sequence>